<accession>A0A2N0Z2N2</accession>
<comment type="caution">
    <text evidence="3">The sequence shown here is derived from an EMBL/GenBank/DDBJ whole genome shotgun (WGS) entry which is preliminary data.</text>
</comment>
<dbReference type="InterPro" id="IPR028098">
    <property type="entry name" value="Glyco_trans_4-like_N"/>
</dbReference>
<dbReference type="Pfam" id="PF13439">
    <property type="entry name" value="Glyco_transf_4"/>
    <property type="match status" value="1"/>
</dbReference>
<gene>
    <name evidence="3" type="ORF">CWS01_10195</name>
</gene>
<dbReference type="EMBL" id="PISE01000020">
    <property type="protein sequence ID" value="PKG23766.1"/>
    <property type="molecule type" value="Genomic_DNA"/>
</dbReference>
<feature type="domain" description="Glycosyltransferase subfamily 4-like N-terminal" evidence="2">
    <location>
        <begin position="4"/>
        <end position="89"/>
    </location>
</feature>
<proteinExistence type="predicted"/>
<dbReference type="CDD" id="cd03801">
    <property type="entry name" value="GT4_PimA-like"/>
    <property type="match status" value="1"/>
</dbReference>
<dbReference type="OrthoDB" id="9787617at2"/>
<dbReference type="GO" id="GO:0016757">
    <property type="term" value="F:glycosyltransferase activity"/>
    <property type="evidence" value="ECO:0007669"/>
    <property type="project" value="InterPro"/>
</dbReference>
<feature type="domain" description="Glycosyl transferase family 1" evidence="1">
    <location>
        <begin position="183"/>
        <end position="338"/>
    </location>
</feature>
<dbReference type="InterPro" id="IPR001296">
    <property type="entry name" value="Glyco_trans_1"/>
</dbReference>
<evidence type="ECO:0000259" key="1">
    <source>
        <dbReference type="Pfam" id="PF00534"/>
    </source>
</evidence>
<name>A0A2N0Z2N2_9BACI</name>
<keyword evidence="4" id="KW-1185">Reference proteome</keyword>
<evidence type="ECO:0000313" key="4">
    <source>
        <dbReference type="Proteomes" id="UP000233375"/>
    </source>
</evidence>
<protein>
    <submittedName>
        <fullName evidence="3">Glycosyl transferase</fullName>
    </submittedName>
</protein>
<reference evidence="3 4" key="1">
    <citation type="journal article" date="2003" name="Int. J. Syst. Evol. Microbiol.">
        <title>Bacillus nealsonii sp. nov., isolated from a spacecraft-assembly facility, whose spores are gamma-radiation resistant.</title>
        <authorList>
            <person name="Venkateswaran K."/>
            <person name="Kempf M."/>
            <person name="Chen F."/>
            <person name="Satomi M."/>
            <person name="Nicholson W."/>
            <person name="Kern R."/>
        </authorList>
    </citation>
    <scope>NUCLEOTIDE SEQUENCE [LARGE SCALE GENOMIC DNA]</scope>
    <source>
        <strain evidence="3 4">FO-92</strain>
    </source>
</reference>
<dbReference type="Proteomes" id="UP000233375">
    <property type="component" value="Unassembled WGS sequence"/>
</dbReference>
<dbReference type="PANTHER" id="PTHR45947:SF13">
    <property type="entry name" value="TRANSFERASE"/>
    <property type="match status" value="1"/>
</dbReference>
<dbReference type="PANTHER" id="PTHR45947">
    <property type="entry name" value="SULFOQUINOVOSYL TRANSFERASE SQD2"/>
    <property type="match status" value="1"/>
</dbReference>
<evidence type="ECO:0000259" key="2">
    <source>
        <dbReference type="Pfam" id="PF13439"/>
    </source>
</evidence>
<dbReference type="Gene3D" id="3.40.50.2000">
    <property type="entry name" value="Glycogen Phosphorylase B"/>
    <property type="match status" value="3"/>
</dbReference>
<keyword evidence="3" id="KW-0808">Transferase</keyword>
<dbReference type="InterPro" id="IPR050194">
    <property type="entry name" value="Glycosyltransferase_grp1"/>
</dbReference>
<dbReference type="SUPFAM" id="SSF53756">
    <property type="entry name" value="UDP-Glycosyltransferase/glycogen phosphorylase"/>
    <property type="match status" value="1"/>
</dbReference>
<sequence>MNLLSSRGIDVHLYSVHNDSIKGLGPLGKMRAAIETTWSFTEYKKIKRFLIDMKPDVVHIHNFFPLISPSIYYACTSLKIPVVQTLHNYRIICPAATFLRDNKICELCLTGSIVNSIRHGCYHDSNVQTLPVSSMISVNKFIGTWNSKVNRYIALTNFAKSKFVESGISSDKVVIKPNFIQRKEIKQKNKDENYILFVGRISIEKGVHHLLEAWRSIQDKKNIKLIIIGDGPEKQQLASRYSMEDVIFLGKQNEEVVLQYMKNARYLVVPSIWYEGFPMTIVEAYSFGTPVICSSIGSLKEVVEDGITGFHFENNNSFQLGKVIEKALSYERYDQMCNKVFQKFNENYTAEINYKQLKGIYMDVIKENKDAILSRK</sequence>
<dbReference type="Pfam" id="PF00534">
    <property type="entry name" value="Glycos_transf_1"/>
    <property type="match status" value="1"/>
</dbReference>
<dbReference type="AlphaFoldDB" id="A0A2N0Z2N2"/>
<organism evidence="3 4">
    <name type="scientific">Niallia nealsonii</name>
    <dbReference type="NCBI Taxonomy" id="115979"/>
    <lineage>
        <taxon>Bacteria</taxon>
        <taxon>Bacillati</taxon>
        <taxon>Bacillota</taxon>
        <taxon>Bacilli</taxon>
        <taxon>Bacillales</taxon>
        <taxon>Bacillaceae</taxon>
        <taxon>Niallia</taxon>
    </lineage>
</organism>
<evidence type="ECO:0000313" key="3">
    <source>
        <dbReference type="EMBL" id="PKG23766.1"/>
    </source>
</evidence>